<keyword evidence="3" id="KW-0805">Transcription regulation</keyword>
<protein>
    <submittedName>
        <fullName evidence="8">Fungal-specific transcription factor domain-containing protein</fullName>
    </submittedName>
</protein>
<dbReference type="PANTHER" id="PTHR47338:SF20">
    <property type="entry name" value="ZN(II)2CYS6 TRANSCRIPTION FACTOR (EUROFUNG)"/>
    <property type="match status" value="1"/>
</dbReference>
<name>A0AA38VHU5_9PEZI</name>
<dbReference type="PANTHER" id="PTHR47338">
    <property type="entry name" value="ZN(II)2CYS6 TRANSCRIPTION FACTOR (EUROFUNG)-RELATED"/>
    <property type="match status" value="1"/>
</dbReference>
<comment type="caution">
    <text evidence="8">The sequence shown here is derived from an EMBL/GenBank/DDBJ whole genome shotgun (WGS) entry which is preliminary data.</text>
</comment>
<feature type="compositionally biased region" description="Low complexity" evidence="6">
    <location>
        <begin position="434"/>
        <end position="449"/>
    </location>
</feature>
<keyword evidence="2" id="KW-0479">Metal-binding</keyword>
<dbReference type="PROSITE" id="PS50048">
    <property type="entry name" value="ZN2_CY6_FUNGAL_2"/>
    <property type="match status" value="1"/>
</dbReference>
<dbReference type="InterPro" id="IPR036864">
    <property type="entry name" value="Zn2-C6_fun-type_DNA-bd_sf"/>
</dbReference>
<dbReference type="InterPro" id="IPR050815">
    <property type="entry name" value="TF_fung"/>
</dbReference>
<evidence type="ECO:0000256" key="5">
    <source>
        <dbReference type="ARBA" id="ARBA00023242"/>
    </source>
</evidence>
<feature type="non-terminal residue" evidence="8">
    <location>
        <position position="473"/>
    </location>
</feature>
<reference evidence="8" key="1">
    <citation type="submission" date="2022-07" db="EMBL/GenBank/DDBJ databases">
        <title>Fungi with potential for degradation of polypropylene.</title>
        <authorList>
            <person name="Gostincar C."/>
        </authorList>
    </citation>
    <scope>NUCLEOTIDE SEQUENCE</scope>
    <source>
        <strain evidence="8">EXF-13287</strain>
    </source>
</reference>
<dbReference type="CDD" id="cd00067">
    <property type="entry name" value="GAL4"/>
    <property type="match status" value="1"/>
</dbReference>
<organism evidence="8 9">
    <name type="scientific">Coniochaeta hoffmannii</name>
    <dbReference type="NCBI Taxonomy" id="91930"/>
    <lineage>
        <taxon>Eukaryota</taxon>
        <taxon>Fungi</taxon>
        <taxon>Dikarya</taxon>
        <taxon>Ascomycota</taxon>
        <taxon>Pezizomycotina</taxon>
        <taxon>Sordariomycetes</taxon>
        <taxon>Sordariomycetidae</taxon>
        <taxon>Coniochaetales</taxon>
        <taxon>Coniochaetaceae</taxon>
        <taxon>Coniochaeta</taxon>
    </lineage>
</organism>
<accession>A0AA38VHU5</accession>
<keyword evidence="5" id="KW-0539">Nucleus</keyword>
<keyword evidence="9" id="KW-1185">Reference proteome</keyword>
<feature type="region of interest" description="Disordered" evidence="6">
    <location>
        <begin position="88"/>
        <end position="116"/>
    </location>
</feature>
<dbReference type="CDD" id="cd12148">
    <property type="entry name" value="fungal_TF_MHR"/>
    <property type="match status" value="1"/>
</dbReference>
<dbReference type="Pfam" id="PF00172">
    <property type="entry name" value="Zn_clus"/>
    <property type="match status" value="1"/>
</dbReference>
<dbReference type="SMART" id="SM00906">
    <property type="entry name" value="Fungal_trans"/>
    <property type="match status" value="1"/>
</dbReference>
<dbReference type="Proteomes" id="UP001174691">
    <property type="component" value="Unassembled WGS sequence"/>
</dbReference>
<proteinExistence type="predicted"/>
<evidence type="ECO:0000313" key="9">
    <source>
        <dbReference type="Proteomes" id="UP001174691"/>
    </source>
</evidence>
<evidence type="ECO:0000313" key="8">
    <source>
        <dbReference type="EMBL" id="KAJ9151699.1"/>
    </source>
</evidence>
<evidence type="ECO:0000256" key="6">
    <source>
        <dbReference type="SAM" id="MobiDB-lite"/>
    </source>
</evidence>
<dbReference type="SUPFAM" id="SSF57701">
    <property type="entry name" value="Zn2/Cys6 DNA-binding domain"/>
    <property type="match status" value="1"/>
</dbReference>
<feature type="region of interest" description="Disordered" evidence="6">
    <location>
        <begin position="434"/>
        <end position="473"/>
    </location>
</feature>
<feature type="compositionally biased region" description="Low complexity" evidence="6">
    <location>
        <begin position="98"/>
        <end position="116"/>
    </location>
</feature>
<dbReference type="SMART" id="SM00066">
    <property type="entry name" value="GAL4"/>
    <property type="match status" value="1"/>
</dbReference>
<evidence type="ECO:0000259" key="7">
    <source>
        <dbReference type="PROSITE" id="PS50048"/>
    </source>
</evidence>
<feature type="domain" description="Zn(2)-C6 fungal-type" evidence="7">
    <location>
        <begin position="30"/>
        <end position="60"/>
    </location>
</feature>
<dbReference type="Pfam" id="PF04082">
    <property type="entry name" value="Fungal_trans"/>
    <property type="match status" value="1"/>
</dbReference>
<evidence type="ECO:0000256" key="3">
    <source>
        <dbReference type="ARBA" id="ARBA00023015"/>
    </source>
</evidence>
<evidence type="ECO:0000256" key="2">
    <source>
        <dbReference type="ARBA" id="ARBA00022723"/>
    </source>
</evidence>
<evidence type="ECO:0000256" key="1">
    <source>
        <dbReference type="ARBA" id="ARBA00004123"/>
    </source>
</evidence>
<evidence type="ECO:0000256" key="4">
    <source>
        <dbReference type="ARBA" id="ARBA00023163"/>
    </source>
</evidence>
<dbReference type="GO" id="GO:0008270">
    <property type="term" value="F:zinc ion binding"/>
    <property type="evidence" value="ECO:0007669"/>
    <property type="project" value="InterPro"/>
</dbReference>
<dbReference type="AlphaFoldDB" id="A0AA38VHU5"/>
<dbReference type="GO" id="GO:0000981">
    <property type="term" value="F:DNA-binding transcription factor activity, RNA polymerase II-specific"/>
    <property type="evidence" value="ECO:0007669"/>
    <property type="project" value="InterPro"/>
</dbReference>
<dbReference type="Gene3D" id="4.10.240.10">
    <property type="entry name" value="Zn(2)-C6 fungal-type DNA-binding domain"/>
    <property type="match status" value="1"/>
</dbReference>
<dbReference type="InterPro" id="IPR001138">
    <property type="entry name" value="Zn2Cys6_DnaBD"/>
</dbReference>
<sequence>MPPLTLNSGPEDTEMSMGTVVGVGAKAAQACVPCRKQKRKCDKGLPACGLCSRMGRICDYTEVQQAPTAEDLMSMQMKIFELEQRLNQKEQENGRSIASPNGNSNSSGGTPGPSASFLSVVNERPPLWMPAQSKFPSAMFLDIDCFIYASLPVPKPSAEIPMDVLEILSNANALQQAVTDYFNTVHCWFPIISKKRMNMGHPLHEGGTDLAMLFLAMKLVSSPPVNGVASADSHLYVASKRFLALLESSGTISLMYLQAMILVAIYEFGHSIYPAAWMTVGACSRYAEILGLPSYKDSVVILGQLATWTELEERRRVWWGIFVLDRVICLGNKRRPVAPSPNPNDILPMNDTAWDEGDVANALQSTVSAPFSDAQGPFARLCQAAILIDRVQSHLRSTIKRHRARDPEPFSLQEVTAIVDDLTSFSSLISSELAAASASTSSPPSNSSPAQPPTSPPGAFTYPSPMHSNPTTT</sequence>
<keyword evidence="4" id="KW-0804">Transcription</keyword>
<dbReference type="EMBL" id="JANBVN010000060">
    <property type="protein sequence ID" value="KAJ9151699.1"/>
    <property type="molecule type" value="Genomic_DNA"/>
</dbReference>
<gene>
    <name evidence="8" type="ORF">NKR19_g4735</name>
</gene>
<comment type="subcellular location">
    <subcellularLocation>
        <location evidence="1">Nucleus</location>
    </subcellularLocation>
</comment>
<dbReference type="PROSITE" id="PS00463">
    <property type="entry name" value="ZN2_CY6_FUNGAL_1"/>
    <property type="match status" value="1"/>
</dbReference>
<dbReference type="GO" id="GO:0003677">
    <property type="term" value="F:DNA binding"/>
    <property type="evidence" value="ECO:0007669"/>
    <property type="project" value="InterPro"/>
</dbReference>
<dbReference type="GO" id="GO:0006351">
    <property type="term" value="P:DNA-templated transcription"/>
    <property type="evidence" value="ECO:0007669"/>
    <property type="project" value="InterPro"/>
</dbReference>
<dbReference type="InterPro" id="IPR007219">
    <property type="entry name" value="XnlR_reg_dom"/>
</dbReference>
<dbReference type="GO" id="GO:0005634">
    <property type="term" value="C:nucleus"/>
    <property type="evidence" value="ECO:0007669"/>
    <property type="project" value="UniProtKB-SubCell"/>
</dbReference>